<proteinExistence type="predicted"/>
<dbReference type="AlphaFoldDB" id="S8D5R1"/>
<feature type="non-terminal residue" evidence="1">
    <location>
        <position position="66"/>
    </location>
</feature>
<reference evidence="1 2" key="1">
    <citation type="journal article" date="2013" name="BMC Genomics">
        <title>The miniature genome of a carnivorous plant Genlisea aurea contains a low number of genes and short non-coding sequences.</title>
        <authorList>
            <person name="Leushkin E.V."/>
            <person name="Sutormin R.A."/>
            <person name="Nabieva E.R."/>
            <person name="Penin A.A."/>
            <person name="Kondrashov A.S."/>
            <person name="Logacheva M.D."/>
        </authorList>
    </citation>
    <scope>NUCLEOTIDE SEQUENCE [LARGE SCALE GENOMIC DNA]</scope>
</reference>
<dbReference type="OrthoDB" id="5835829at2759"/>
<comment type="caution">
    <text evidence="1">The sequence shown here is derived from an EMBL/GenBank/DDBJ whole genome shotgun (WGS) entry which is preliminary data.</text>
</comment>
<keyword evidence="2" id="KW-1185">Reference proteome</keyword>
<dbReference type="Proteomes" id="UP000015453">
    <property type="component" value="Unassembled WGS sequence"/>
</dbReference>
<dbReference type="Gene3D" id="3.40.50.2000">
    <property type="entry name" value="Glycogen Phosphorylase B"/>
    <property type="match status" value="1"/>
</dbReference>
<protein>
    <submittedName>
        <fullName evidence="1">Uncharacterized protein</fullName>
    </submittedName>
</protein>
<dbReference type="SUPFAM" id="SSF53756">
    <property type="entry name" value="UDP-Glycosyltransferase/glycogen phosphorylase"/>
    <property type="match status" value="1"/>
</dbReference>
<evidence type="ECO:0000313" key="2">
    <source>
        <dbReference type="Proteomes" id="UP000015453"/>
    </source>
</evidence>
<organism evidence="1 2">
    <name type="scientific">Genlisea aurea</name>
    <dbReference type="NCBI Taxonomy" id="192259"/>
    <lineage>
        <taxon>Eukaryota</taxon>
        <taxon>Viridiplantae</taxon>
        <taxon>Streptophyta</taxon>
        <taxon>Embryophyta</taxon>
        <taxon>Tracheophyta</taxon>
        <taxon>Spermatophyta</taxon>
        <taxon>Magnoliopsida</taxon>
        <taxon>eudicotyledons</taxon>
        <taxon>Gunneridae</taxon>
        <taxon>Pentapetalae</taxon>
        <taxon>asterids</taxon>
        <taxon>lamiids</taxon>
        <taxon>Lamiales</taxon>
        <taxon>Lentibulariaceae</taxon>
        <taxon>Genlisea</taxon>
    </lineage>
</organism>
<name>S8D5R1_9LAMI</name>
<dbReference type="EMBL" id="AUSU01009684">
    <property type="protein sequence ID" value="EPS57953.1"/>
    <property type="molecule type" value="Genomic_DNA"/>
</dbReference>
<gene>
    <name evidence="1" type="ORF">M569_16865</name>
</gene>
<accession>S8D5R1</accession>
<evidence type="ECO:0000313" key="1">
    <source>
        <dbReference type="EMBL" id="EPS57953.1"/>
    </source>
</evidence>
<sequence>MAPTTKAGGTTAFDSVHAVVVPYPGRGHMNPMMNLCKLLTSSFPELRITFVVTEEWLGLIDSDDKP</sequence>